<dbReference type="Pfam" id="PF00072">
    <property type="entry name" value="Response_reg"/>
    <property type="match status" value="1"/>
</dbReference>
<evidence type="ECO:0000313" key="4">
    <source>
        <dbReference type="EMBL" id="CAA2109670.1"/>
    </source>
</evidence>
<dbReference type="SMART" id="SM00448">
    <property type="entry name" value="REC"/>
    <property type="match status" value="1"/>
</dbReference>
<feature type="domain" description="Response regulatory" evidence="3">
    <location>
        <begin position="4"/>
        <end position="122"/>
    </location>
</feature>
<dbReference type="RefSeq" id="WP_339093617.1">
    <property type="nucleotide sequence ID" value="NZ_LR743508.1"/>
</dbReference>
<gene>
    <name evidence="4" type="ORF">VVAX_05941</name>
</gene>
<protein>
    <recommendedName>
        <fullName evidence="3">Response regulatory domain-containing protein</fullName>
    </recommendedName>
</protein>
<dbReference type="InterPro" id="IPR001789">
    <property type="entry name" value="Sig_transdc_resp-reg_receiver"/>
</dbReference>
<dbReference type="InterPro" id="IPR011006">
    <property type="entry name" value="CheY-like_superfamily"/>
</dbReference>
<dbReference type="AlphaFoldDB" id="A0A679JTJ5"/>
<dbReference type="PROSITE" id="PS50110">
    <property type="entry name" value="RESPONSE_REGULATORY"/>
    <property type="match status" value="1"/>
</dbReference>
<name>A0A679JTJ5_VARPD</name>
<reference evidence="4" key="1">
    <citation type="submission" date="2019-12" db="EMBL/GenBank/DDBJ databases">
        <authorList>
            <person name="Cremers G."/>
        </authorList>
    </citation>
    <scope>NUCLEOTIDE SEQUENCE</scope>
    <source>
        <strain evidence="4">Vvax</strain>
    </source>
</reference>
<accession>A0A679JTJ5</accession>
<organism evidence="4">
    <name type="scientific">Variovorax paradoxus</name>
    <dbReference type="NCBI Taxonomy" id="34073"/>
    <lineage>
        <taxon>Bacteria</taxon>
        <taxon>Pseudomonadati</taxon>
        <taxon>Pseudomonadota</taxon>
        <taxon>Betaproteobacteria</taxon>
        <taxon>Burkholderiales</taxon>
        <taxon>Comamonadaceae</taxon>
        <taxon>Variovorax</taxon>
    </lineage>
</organism>
<sequence length="174" mass="19398">MPLSAILIEDSKTIRDSLIPALRDLANVQVIALAESAPDAAIMLTGMRDAWQIAIVDLFLREGSGLDVLRTLQRRLPHQRAAVLTNYPTTEMRERTRELGADALFDKSAELEQFFRWCNQQPLAVPARHAASRWPRPPLWPDPSVRIATATADRLPPTTGYRTAADRYSGGPQD</sequence>
<evidence type="ECO:0000256" key="2">
    <source>
        <dbReference type="SAM" id="MobiDB-lite"/>
    </source>
</evidence>
<dbReference type="EMBL" id="LR743508">
    <property type="protein sequence ID" value="CAA2109670.1"/>
    <property type="molecule type" value="Genomic_DNA"/>
</dbReference>
<dbReference type="GO" id="GO:0000160">
    <property type="term" value="P:phosphorelay signal transduction system"/>
    <property type="evidence" value="ECO:0007669"/>
    <property type="project" value="InterPro"/>
</dbReference>
<dbReference type="CDD" id="cd00156">
    <property type="entry name" value="REC"/>
    <property type="match status" value="1"/>
</dbReference>
<evidence type="ECO:0000259" key="3">
    <source>
        <dbReference type="PROSITE" id="PS50110"/>
    </source>
</evidence>
<evidence type="ECO:0000256" key="1">
    <source>
        <dbReference type="PROSITE-ProRule" id="PRU00169"/>
    </source>
</evidence>
<proteinExistence type="predicted"/>
<feature type="region of interest" description="Disordered" evidence="2">
    <location>
        <begin position="152"/>
        <end position="174"/>
    </location>
</feature>
<feature type="modified residue" description="4-aspartylphosphate" evidence="1">
    <location>
        <position position="57"/>
    </location>
</feature>
<keyword evidence="1" id="KW-0597">Phosphoprotein</keyword>
<dbReference type="SUPFAM" id="SSF52172">
    <property type="entry name" value="CheY-like"/>
    <property type="match status" value="1"/>
</dbReference>
<dbReference type="Gene3D" id="3.40.50.2300">
    <property type="match status" value="1"/>
</dbReference>